<dbReference type="Proteomes" id="UP000000657">
    <property type="component" value="Chromosome"/>
</dbReference>
<dbReference type="KEGG" id="fal:FRAAL4623"/>
<organism evidence="1 2">
    <name type="scientific">Frankia alni (strain DSM 45986 / CECT 9034 / ACN14a)</name>
    <dbReference type="NCBI Taxonomy" id="326424"/>
    <lineage>
        <taxon>Bacteria</taxon>
        <taxon>Bacillati</taxon>
        <taxon>Actinomycetota</taxon>
        <taxon>Actinomycetes</taxon>
        <taxon>Frankiales</taxon>
        <taxon>Frankiaceae</taxon>
        <taxon>Frankia</taxon>
    </lineage>
</organism>
<reference evidence="1 2" key="1">
    <citation type="journal article" date="2007" name="Genome Res.">
        <title>Genome characteristics of facultatively symbiotic Frankia sp. strains reflect host range and host plant biogeography.</title>
        <authorList>
            <person name="Normand P."/>
            <person name="Lapierre P."/>
            <person name="Tisa L.S."/>
            <person name="Gogarten J.P."/>
            <person name="Alloisio N."/>
            <person name="Bagnarol E."/>
            <person name="Bassi C.A."/>
            <person name="Berry A.M."/>
            <person name="Bickhart D.M."/>
            <person name="Choisne N."/>
            <person name="Couloux A."/>
            <person name="Cournoyer B."/>
            <person name="Cruveiller S."/>
            <person name="Daubin V."/>
            <person name="Demange N."/>
            <person name="Francino M.P."/>
            <person name="Goltsman E."/>
            <person name="Huang Y."/>
            <person name="Kopp O.R."/>
            <person name="Labarre L."/>
            <person name="Lapidus A."/>
            <person name="Lavire C."/>
            <person name="Marechal J."/>
            <person name="Martinez M."/>
            <person name="Mastronunzio J.E."/>
            <person name="Mullin B.C."/>
            <person name="Niemann J."/>
            <person name="Pujic P."/>
            <person name="Rawnsley T."/>
            <person name="Rouy Z."/>
            <person name="Schenowitz C."/>
            <person name="Sellstedt A."/>
            <person name="Tavares F."/>
            <person name="Tomkins J.P."/>
            <person name="Vallenet D."/>
            <person name="Valverde C."/>
            <person name="Wall L.G."/>
            <person name="Wang Y."/>
            <person name="Medigue C."/>
            <person name="Benson D.R."/>
        </authorList>
    </citation>
    <scope>NUCLEOTIDE SEQUENCE [LARGE SCALE GENOMIC DNA]</scope>
    <source>
        <strain evidence="2">DSM 45986 / CECT 9034 / ACN14a</strain>
    </source>
</reference>
<accession>Q0RGX1</accession>
<evidence type="ECO:0000313" key="2">
    <source>
        <dbReference type="Proteomes" id="UP000000657"/>
    </source>
</evidence>
<proteinExistence type="predicted"/>
<evidence type="ECO:0000313" key="1">
    <source>
        <dbReference type="EMBL" id="CAJ63265.1"/>
    </source>
</evidence>
<name>Q0RGX1_FRAAA</name>
<keyword evidence="2" id="KW-1185">Reference proteome</keyword>
<sequence length="117" mass="13728">MRWCFGANSIGRNMNKLYEAVQVSVNRQESRGAEIVKSQDYREWSLWRWARVRFLEYATLCNHRACSEVASRRTSFVLPLYISAGKSHRMVRFHDRLVARCVGIHPPYPLMSAVTRH</sequence>
<dbReference type="EMBL" id="CT573213">
    <property type="protein sequence ID" value="CAJ63265.1"/>
    <property type="molecule type" value="Genomic_DNA"/>
</dbReference>
<dbReference type="HOGENOM" id="CLU_2081349_0_0_11"/>
<protein>
    <submittedName>
        <fullName evidence="1">Uncharacterized protein</fullName>
    </submittedName>
</protein>
<gene>
    <name evidence="1" type="ordered locus">FRAAL4623</name>
</gene>
<dbReference type="AlphaFoldDB" id="Q0RGX1"/>